<dbReference type="Proteomes" id="UP000186132">
    <property type="component" value="Unassembled WGS sequence"/>
</dbReference>
<proteinExistence type="inferred from homology"/>
<feature type="domain" description="Thiolase C-terminal" evidence="7">
    <location>
        <begin position="282"/>
        <end position="404"/>
    </location>
</feature>
<evidence type="ECO:0000313" key="9">
    <source>
        <dbReference type="Proteomes" id="UP000186132"/>
    </source>
</evidence>
<reference evidence="9" key="1">
    <citation type="submission" date="2016-11" db="EMBL/GenBank/DDBJ databases">
        <authorList>
            <person name="Varghese N."/>
            <person name="Submissions S."/>
        </authorList>
    </citation>
    <scope>NUCLEOTIDE SEQUENCE [LARGE SCALE GENOMIC DNA]</scope>
    <source>
        <strain evidence="9">DSM 45627</strain>
    </source>
</reference>
<evidence type="ECO:0000256" key="4">
    <source>
        <dbReference type="PIRSR" id="PIRSR000429-1"/>
    </source>
</evidence>
<keyword evidence="2 5" id="KW-0808">Transferase</keyword>
<dbReference type="RefSeq" id="WP_073392005.1">
    <property type="nucleotide sequence ID" value="NZ_FQVU01000006.1"/>
</dbReference>
<dbReference type="NCBIfam" id="NF005890">
    <property type="entry name" value="PRK07851.1"/>
    <property type="match status" value="1"/>
</dbReference>
<dbReference type="GO" id="GO:0016747">
    <property type="term" value="F:acyltransferase activity, transferring groups other than amino-acyl groups"/>
    <property type="evidence" value="ECO:0007669"/>
    <property type="project" value="InterPro"/>
</dbReference>
<feature type="active site" description="Acyl-thioester intermediate" evidence="4">
    <location>
        <position position="90"/>
    </location>
</feature>
<protein>
    <submittedName>
        <fullName evidence="8">Acetyl-CoA C-acetyltransferase</fullName>
    </submittedName>
</protein>
<sequence length="406" mass="42629">MPEAVIVSTARSPIGRAGKGSLVGIRPDDLAAQMVRAALDKVPELDPRELDDLMMGCGQPGGESGFNIGRTVAVQLGYDFLPGTTVNRYCSSSLQTTRMAFHAIKAGEGDAFVSAGVETVSRFGNGSSDGWPNSRNERFDEAMARTAKAAESGASEWHDPREDDHLPDVYIAMGQTAENVALHTGISREDMDHFGVRSQNLAEQALASGFWARDITPVTLPDGTVVEKDDGPRAGVTYEAVSQLKPVFRPDGSVTAGNCCALNDGAAAVVVMSDEKARALGLTPLARIVATGVSGLSPEIMGLGPIEASTRALANAGMGIADIDLVEINEAFAVQVLGSQRELGIDIDRLNVNGGAIAVGHPFGMTGARITSTLINSLRFHDKQFGLETMCVGGGQGMAMVLERLS</sequence>
<dbReference type="InterPro" id="IPR020617">
    <property type="entry name" value="Thiolase_C"/>
</dbReference>
<dbReference type="AlphaFoldDB" id="A0A1M5SRN9"/>
<keyword evidence="9" id="KW-1185">Reference proteome</keyword>
<dbReference type="InterPro" id="IPR002155">
    <property type="entry name" value="Thiolase"/>
</dbReference>
<evidence type="ECO:0000256" key="5">
    <source>
        <dbReference type="RuleBase" id="RU003557"/>
    </source>
</evidence>
<accession>A0A1M5SRN9</accession>
<dbReference type="SUPFAM" id="SSF53901">
    <property type="entry name" value="Thiolase-like"/>
    <property type="match status" value="2"/>
</dbReference>
<dbReference type="PROSITE" id="PS00737">
    <property type="entry name" value="THIOLASE_2"/>
    <property type="match status" value="1"/>
</dbReference>
<feature type="active site" description="Proton acceptor" evidence="4">
    <location>
        <position position="391"/>
    </location>
</feature>
<keyword evidence="3 5" id="KW-0012">Acyltransferase</keyword>
<dbReference type="PANTHER" id="PTHR18919">
    <property type="entry name" value="ACETYL-COA C-ACYLTRANSFERASE"/>
    <property type="match status" value="1"/>
</dbReference>
<dbReference type="EMBL" id="FQVU01000006">
    <property type="protein sequence ID" value="SHH41192.1"/>
    <property type="molecule type" value="Genomic_DNA"/>
</dbReference>
<name>A0A1M5SRN9_9ACTN</name>
<dbReference type="Pfam" id="PF00108">
    <property type="entry name" value="Thiolase_N"/>
    <property type="match status" value="1"/>
</dbReference>
<dbReference type="InterPro" id="IPR020616">
    <property type="entry name" value="Thiolase_N"/>
</dbReference>
<dbReference type="Pfam" id="PF02803">
    <property type="entry name" value="Thiolase_C"/>
    <property type="match status" value="1"/>
</dbReference>
<dbReference type="FunFam" id="3.40.47.10:FF:000013">
    <property type="entry name" value="Acetyl-CoA acetyltransferase"/>
    <property type="match status" value="1"/>
</dbReference>
<gene>
    <name evidence="8" type="ORF">SAMN05443575_3797</name>
</gene>
<dbReference type="InterPro" id="IPR020613">
    <property type="entry name" value="Thiolase_CS"/>
</dbReference>
<evidence type="ECO:0000256" key="2">
    <source>
        <dbReference type="ARBA" id="ARBA00022679"/>
    </source>
</evidence>
<evidence type="ECO:0000256" key="1">
    <source>
        <dbReference type="ARBA" id="ARBA00010982"/>
    </source>
</evidence>
<dbReference type="PIRSF" id="PIRSF000429">
    <property type="entry name" value="Ac-CoA_Ac_transf"/>
    <property type="match status" value="1"/>
</dbReference>
<dbReference type="NCBIfam" id="TIGR01930">
    <property type="entry name" value="AcCoA-C-Actrans"/>
    <property type="match status" value="1"/>
</dbReference>
<organism evidence="8 9">
    <name type="scientific">Jatrophihabitans endophyticus</name>
    <dbReference type="NCBI Taxonomy" id="1206085"/>
    <lineage>
        <taxon>Bacteria</taxon>
        <taxon>Bacillati</taxon>
        <taxon>Actinomycetota</taxon>
        <taxon>Actinomycetes</taxon>
        <taxon>Jatrophihabitantales</taxon>
        <taxon>Jatrophihabitantaceae</taxon>
        <taxon>Jatrophihabitans</taxon>
    </lineage>
</organism>
<dbReference type="CDD" id="cd00751">
    <property type="entry name" value="thiolase"/>
    <property type="match status" value="1"/>
</dbReference>
<feature type="active site" description="Proton acceptor" evidence="4">
    <location>
        <position position="361"/>
    </location>
</feature>
<dbReference type="STRING" id="1206085.SAMN05443575_3797"/>
<evidence type="ECO:0000259" key="7">
    <source>
        <dbReference type="Pfam" id="PF02803"/>
    </source>
</evidence>
<dbReference type="PANTHER" id="PTHR18919:SF134">
    <property type="entry name" value="BETA-KETOACYL COA THIOLASE FADA3-RELATED"/>
    <property type="match status" value="1"/>
</dbReference>
<dbReference type="OrthoDB" id="9764638at2"/>
<evidence type="ECO:0000259" key="6">
    <source>
        <dbReference type="Pfam" id="PF00108"/>
    </source>
</evidence>
<evidence type="ECO:0000256" key="3">
    <source>
        <dbReference type="ARBA" id="ARBA00023315"/>
    </source>
</evidence>
<feature type="domain" description="Thiolase N-terminal" evidence="6">
    <location>
        <begin position="5"/>
        <end position="274"/>
    </location>
</feature>
<dbReference type="InterPro" id="IPR016039">
    <property type="entry name" value="Thiolase-like"/>
</dbReference>
<comment type="similarity">
    <text evidence="1 5">Belongs to the thiolase-like superfamily. Thiolase family.</text>
</comment>
<evidence type="ECO:0000313" key="8">
    <source>
        <dbReference type="EMBL" id="SHH41192.1"/>
    </source>
</evidence>
<dbReference type="Gene3D" id="3.40.47.10">
    <property type="match status" value="1"/>
</dbReference>